<sequence length="129" mass="14525">MILTFNKIRYYSPNLTMMRIVTFMLMMSLVPCFGFGQNQITGKIVDELGFPIYRASVEISGTDSVAYTDYDGSFVLASEKAFHWKINIKSKGYQPESFFVLDGGSTESIVLEYDAEMKELLSGTSSTQH</sequence>
<dbReference type="EMBL" id="VCNI01000001">
    <property type="protein sequence ID" value="TMU57423.1"/>
    <property type="molecule type" value="Genomic_DNA"/>
</dbReference>
<dbReference type="SUPFAM" id="SSF49464">
    <property type="entry name" value="Carboxypeptidase regulatory domain-like"/>
    <property type="match status" value="1"/>
</dbReference>
<organism evidence="1 2">
    <name type="scientific">Flagellimonas algicola</name>
    <dbReference type="NCBI Taxonomy" id="2583815"/>
    <lineage>
        <taxon>Bacteria</taxon>
        <taxon>Pseudomonadati</taxon>
        <taxon>Bacteroidota</taxon>
        <taxon>Flavobacteriia</taxon>
        <taxon>Flavobacteriales</taxon>
        <taxon>Flavobacteriaceae</taxon>
        <taxon>Flagellimonas</taxon>
    </lineage>
</organism>
<protein>
    <recommendedName>
        <fullName evidence="3">Carboxypeptidase-like protein</fullName>
    </recommendedName>
</protein>
<keyword evidence="2" id="KW-1185">Reference proteome</keyword>
<reference evidence="1 2" key="1">
    <citation type="submission" date="2019-05" db="EMBL/GenBank/DDBJ databases">
        <title>Flagellimonas sp. AsT0115, sp. nov., isolated from a marine red algae, Asparagopsis taxiformis.</title>
        <authorList>
            <person name="Kim J."/>
            <person name="Jeong S.E."/>
            <person name="Jeon C.O."/>
        </authorList>
    </citation>
    <scope>NUCLEOTIDE SEQUENCE [LARGE SCALE GENOMIC DNA]</scope>
    <source>
        <strain evidence="1 2">AsT0115</strain>
    </source>
</reference>
<evidence type="ECO:0008006" key="3">
    <source>
        <dbReference type="Google" id="ProtNLM"/>
    </source>
</evidence>
<evidence type="ECO:0000313" key="1">
    <source>
        <dbReference type="EMBL" id="TMU57423.1"/>
    </source>
</evidence>
<dbReference type="Pfam" id="PF13715">
    <property type="entry name" value="CarbopepD_reg_2"/>
    <property type="match status" value="1"/>
</dbReference>
<comment type="caution">
    <text evidence="1">The sequence shown here is derived from an EMBL/GenBank/DDBJ whole genome shotgun (WGS) entry which is preliminary data.</text>
</comment>
<dbReference type="Proteomes" id="UP000751614">
    <property type="component" value="Unassembled WGS sequence"/>
</dbReference>
<name>A0ABY2WQZ1_9FLAO</name>
<evidence type="ECO:0000313" key="2">
    <source>
        <dbReference type="Proteomes" id="UP000751614"/>
    </source>
</evidence>
<dbReference type="InterPro" id="IPR008969">
    <property type="entry name" value="CarboxyPept-like_regulatory"/>
</dbReference>
<gene>
    <name evidence="1" type="ORF">FGG15_07735</name>
</gene>
<proteinExistence type="predicted"/>
<accession>A0ABY2WQZ1</accession>
<dbReference type="Gene3D" id="2.60.40.1120">
    <property type="entry name" value="Carboxypeptidase-like, regulatory domain"/>
    <property type="match status" value="1"/>
</dbReference>